<reference evidence="9 10" key="1">
    <citation type="submission" date="2024-01" db="EMBL/GenBank/DDBJ databases">
        <authorList>
            <person name="Allen C."/>
            <person name="Tagirdzhanova G."/>
        </authorList>
    </citation>
    <scope>NUCLEOTIDE SEQUENCE [LARGE SCALE GENOMIC DNA]</scope>
    <source>
        <strain evidence="9 10">CBS 119000</strain>
    </source>
</reference>
<keyword evidence="5" id="KW-0804">Transcription</keyword>
<feature type="domain" description="Zn(2)-C6 fungal-type" evidence="8">
    <location>
        <begin position="16"/>
        <end position="46"/>
    </location>
</feature>
<evidence type="ECO:0000259" key="8">
    <source>
        <dbReference type="PROSITE" id="PS50048"/>
    </source>
</evidence>
<evidence type="ECO:0000256" key="7">
    <source>
        <dbReference type="SAM" id="MobiDB-lite"/>
    </source>
</evidence>
<evidence type="ECO:0000256" key="6">
    <source>
        <dbReference type="ARBA" id="ARBA00023242"/>
    </source>
</evidence>
<dbReference type="InterPro" id="IPR021858">
    <property type="entry name" value="Fun_TF"/>
</dbReference>
<feature type="region of interest" description="Disordered" evidence="7">
    <location>
        <begin position="97"/>
        <end position="139"/>
    </location>
</feature>
<feature type="compositionally biased region" description="Low complexity" evidence="7">
    <location>
        <begin position="97"/>
        <end position="114"/>
    </location>
</feature>
<dbReference type="Proteomes" id="UP001642502">
    <property type="component" value="Unassembled WGS sequence"/>
</dbReference>
<keyword evidence="3" id="KW-0805">Transcription regulation</keyword>
<evidence type="ECO:0000313" key="9">
    <source>
        <dbReference type="EMBL" id="CAK7266064.1"/>
    </source>
</evidence>
<evidence type="ECO:0000313" key="10">
    <source>
        <dbReference type="Proteomes" id="UP001642502"/>
    </source>
</evidence>
<evidence type="ECO:0000256" key="2">
    <source>
        <dbReference type="ARBA" id="ARBA00022833"/>
    </source>
</evidence>
<organism evidence="9 10">
    <name type="scientific">Sporothrix epigloea</name>
    <dbReference type="NCBI Taxonomy" id="1892477"/>
    <lineage>
        <taxon>Eukaryota</taxon>
        <taxon>Fungi</taxon>
        <taxon>Dikarya</taxon>
        <taxon>Ascomycota</taxon>
        <taxon>Pezizomycotina</taxon>
        <taxon>Sordariomycetes</taxon>
        <taxon>Sordariomycetidae</taxon>
        <taxon>Ophiostomatales</taxon>
        <taxon>Ophiostomataceae</taxon>
        <taxon>Sporothrix</taxon>
    </lineage>
</organism>
<dbReference type="Gene3D" id="4.10.240.10">
    <property type="entry name" value="Zn(2)-C6 fungal-type DNA-binding domain"/>
    <property type="match status" value="1"/>
</dbReference>
<keyword evidence="10" id="KW-1185">Reference proteome</keyword>
<dbReference type="EMBL" id="CAWUON010000016">
    <property type="protein sequence ID" value="CAK7266064.1"/>
    <property type="molecule type" value="Genomic_DNA"/>
</dbReference>
<dbReference type="PROSITE" id="PS00463">
    <property type="entry name" value="ZN2_CY6_FUNGAL_1"/>
    <property type="match status" value="1"/>
</dbReference>
<accession>A0ABP0DCV5</accession>
<protein>
    <recommendedName>
        <fullName evidence="8">Zn(2)-C6 fungal-type domain-containing protein</fullName>
    </recommendedName>
</protein>
<name>A0ABP0DCV5_9PEZI</name>
<dbReference type="SUPFAM" id="SSF57701">
    <property type="entry name" value="Zn2/Cys6 DNA-binding domain"/>
    <property type="match status" value="1"/>
</dbReference>
<dbReference type="PROSITE" id="PS50048">
    <property type="entry name" value="ZN2_CY6_FUNGAL_2"/>
    <property type="match status" value="1"/>
</dbReference>
<evidence type="ECO:0000256" key="5">
    <source>
        <dbReference type="ARBA" id="ARBA00023163"/>
    </source>
</evidence>
<dbReference type="CDD" id="cd00067">
    <property type="entry name" value="GAL4"/>
    <property type="match status" value="1"/>
</dbReference>
<keyword evidence="4" id="KW-0238">DNA-binding</keyword>
<keyword evidence="6" id="KW-0539">Nucleus</keyword>
<feature type="region of interest" description="Disordered" evidence="7">
    <location>
        <begin position="1"/>
        <end position="22"/>
    </location>
</feature>
<evidence type="ECO:0000256" key="1">
    <source>
        <dbReference type="ARBA" id="ARBA00004123"/>
    </source>
</evidence>
<feature type="compositionally biased region" description="Basic residues" evidence="7">
    <location>
        <begin position="11"/>
        <end position="22"/>
    </location>
</feature>
<proteinExistence type="predicted"/>
<gene>
    <name evidence="9" type="ORF">SEPCBS119000_001831</name>
</gene>
<dbReference type="Pfam" id="PF11951">
    <property type="entry name" value="Fungal_trans_2"/>
    <property type="match status" value="1"/>
</dbReference>
<sequence>MSSEKPTTQQRRSRAGCHRCRQQHKRCDQRKPSCTRCQTAGSACNYEVLFKWGGRAFPRMLGDYAGRVRRMSNGGGGRGQGDDSAARGSGGFVYVAQPAPAAPRQPRARPVAAAESESAPGQQTVVGRRASAGRLPDTLPDTAETITAVARMQSPSPLSSQLEYLVSPMHRFLLHHYVQETIRLTAPSDYTRNEICRLVVPLSIQHPCLLYALLAFAARHVHSLGGFAMPDSSGQRLILELEDQSIRHLRHELAEESHLQQNAAVALATTRTLCQSQIFATESAWRTHLEGARAILQIMEKSHSREASGSSSMSSSSSSNLYVFLASWYDNVEAQAALTPLGLRRGQLETASKGRASPSHWFHREKSQDVFFDVFGGVASDVPDLFREVGALVMERRRALKRRVREEGGEDESGDDEGAFILSDDDIAREAEAHVRAIHARLERDAVDNTLRRLRDDNRVAGSLPADVMHDYALSNTGFLHTALLYIHGAVQGLPPSAPEVRHSVAQILWSSDNMRSASAPLSPRVLMATPLFVAGLWALPDAQVAVQRSFAAMGTWMRTPHNRRSADVLAYVWSKTAARPNEDHDVLAYLEEKEYCEFLPY</sequence>
<dbReference type="InterPro" id="IPR036864">
    <property type="entry name" value="Zn2-C6_fun-type_DNA-bd_sf"/>
</dbReference>
<dbReference type="Pfam" id="PF00172">
    <property type="entry name" value="Zn_clus"/>
    <property type="match status" value="1"/>
</dbReference>
<keyword evidence="2" id="KW-0862">Zinc</keyword>
<dbReference type="InterPro" id="IPR001138">
    <property type="entry name" value="Zn2Cys6_DnaBD"/>
</dbReference>
<evidence type="ECO:0000256" key="3">
    <source>
        <dbReference type="ARBA" id="ARBA00023015"/>
    </source>
</evidence>
<dbReference type="SMART" id="SM00066">
    <property type="entry name" value="GAL4"/>
    <property type="match status" value="1"/>
</dbReference>
<evidence type="ECO:0000256" key="4">
    <source>
        <dbReference type="ARBA" id="ARBA00023125"/>
    </source>
</evidence>
<feature type="compositionally biased region" description="Polar residues" evidence="7">
    <location>
        <begin position="1"/>
        <end position="10"/>
    </location>
</feature>
<dbReference type="PANTHER" id="PTHR37534:SF15">
    <property type="entry name" value="ZN(II)2CYS6 TRANSCRIPTION FACTOR (EUROFUNG)"/>
    <property type="match status" value="1"/>
</dbReference>
<comment type="caution">
    <text evidence="9">The sequence shown here is derived from an EMBL/GenBank/DDBJ whole genome shotgun (WGS) entry which is preliminary data.</text>
</comment>
<dbReference type="PANTHER" id="PTHR37534">
    <property type="entry name" value="TRANSCRIPTIONAL ACTIVATOR PROTEIN UGA3"/>
    <property type="match status" value="1"/>
</dbReference>
<comment type="subcellular location">
    <subcellularLocation>
        <location evidence="1">Nucleus</location>
    </subcellularLocation>
</comment>